<name>A0A2H3HL21_FUSOX</name>
<organism evidence="2 3">
    <name type="scientific">Fusarium oxysporum f. sp. radicis-cucumerinum</name>
    <dbReference type="NCBI Taxonomy" id="327505"/>
    <lineage>
        <taxon>Eukaryota</taxon>
        <taxon>Fungi</taxon>
        <taxon>Dikarya</taxon>
        <taxon>Ascomycota</taxon>
        <taxon>Pezizomycotina</taxon>
        <taxon>Sordariomycetes</taxon>
        <taxon>Hypocreomycetidae</taxon>
        <taxon>Hypocreales</taxon>
        <taxon>Nectriaceae</taxon>
        <taxon>Fusarium</taxon>
        <taxon>Fusarium oxysporum species complex</taxon>
    </lineage>
</organism>
<accession>A0A2H3HL21</accession>
<dbReference type="AlphaFoldDB" id="A0A2H3HL21"/>
<dbReference type="EMBL" id="MABQ02000003">
    <property type="protein sequence ID" value="PCD42916.1"/>
    <property type="molecule type" value="Genomic_DNA"/>
</dbReference>
<dbReference type="Pfam" id="PF00135">
    <property type="entry name" value="COesterase"/>
    <property type="match status" value="1"/>
</dbReference>
<protein>
    <recommendedName>
        <fullName evidence="1">Carboxylesterase type B domain-containing protein</fullName>
    </recommendedName>
</protein>
<reference evidence="2 3" key="1">
    <citation type="journal article" date="2016" name="Environ. Microbiol.">
        <title>Effector profiles distinguish formae speciales of Fusarium oxysporum.</title>
        <authorList>
            <person name="van Dam P."/>
            <person name="Fokkens L."/>
            <person name="Schmidt S.M."/>
            <person name="Linmans J.H."/>
            <person name="Kistler H.C."/>
            <person name="Ma L.J."/>
            <person name="Rep M."/>
        </authorList>
    </citation>
    <scope>NUCLEOTIDE SEQUENCE [LARGE SCALE GENOMIC DNA]</scope>
    <source>
        <strain evidence="2 3">Forc016</strain>
    </source>
</reference>
<evidence type="ECO:0000259" key="1">
    <source>
        <dbReference type="Pfam" id="PF00135"/>
    </source>
</evidence>
<gene>
    <name evidence="2" type="ORF">AU210_005440</name>
</gene>
<dbReference type="STRING" id="327505.A0A2H3HL21"/>
<evidence type="ECO:0000313" key="3">
    <source>
        <dbReference type="Proteomes" id="UP000219602"/>
    </source>
</evidence>
<dbReference type="InterPro" id="IPR050309">
    <property type="entry name" value="Type-B_Carboxylest/Lipase"/>
</dbReference>
<proteinExistence type="predicted"/>
<sequence>MSQTGQDLASHILEHPSIGCIQGISKLQEVTQYLGIQYATLKDRFSRGELKQYSSATGSILDATTYGPIPMSPSNGCEWEHTLIQQSLPFYPRPQSDTECLTLNISVPKPSDKTNLPVLVFVHGGAFATGSSSYPQYDLARITALSAKIGKPIVAVSINYRLGAPGFMYSPEMRDAGYKPNNGLDDQKLALRWIKHFIGGFGGDLNRVTFMGESAGAASSFFHLHSEEPLFHQIVAMSGSSQQRLKPLEASAASYQSVAKALGVADLPTKEKLQRIIETPIETFMASVGRKFPLGPLVDDETIPTVTTYKALGDSEEFLKLFPGLKHCKRLMMGDCQMDGMAFGSRLAGRSDVLPKTMEQCMSHVFDPIDRNIAPSLVAAYGIDSSVESNSFKATEPILNFANDIMFALPTTYFSKAWSQSSISGTDAFICHFNCPNPWNGPWKGYATHIQDIAFVLQNYNEHLSKGQRLCAERYARDIIAFTNGEQPWPAYQESSSLGAMVYYASTAGQDESGYACEGTPQQTRRRDILERIVGLEHLDKAVDVWQMFMAGPR</sequence>
<dbReference type="InterPro" id="IPR002018">
    <property type="entry name" value="CarbesteraseB"/>
</dbReference>
<evidence type="ECO:0000313" key="2">
    <source>
        <dbReference type="EMBL" id="PCD42916.1"/>
    </source>
</evidence>
<feature type="domain" description="Carboxylesterase type B" evidence="1">
    <location>
        <begin position="19"/>
        <end position="462"/>
    </location>
</feature>
<dbReference type="Gene3D" id="3.40.50.1820">
    <property type="entry name" value="alpha/beta hydrolase"/>
    <property type="match status" value="1"/>
</dbReference>
<reference evidence="2 3" key="2">
    <citation type="journal article" date="2017" name="Sci. Rep.">
        <title>A mobile pathogenicity chromosome in Fusarium oxysporum for infection of multiple cucurbit species.</title>
        <authorList>
            <person name="van Dam P."/>
            <person name="Fokkens L."/>
            <person name="Ayukawa Y."/>
            <person name="van der Gragt M."/>
            <person name="Ter Horst A."/>
            <person name="Brankovics B."/>
            <person name="Houterman P.M."/>
            <person name="Arie T."/>
            <person name="Rep M."/>
        </authorList>
    </citation>
    <scope>NUCLEOTIDE SEQUENCE [LARGE SCALE GENOMIC DNA]</scope>
    <source>
        <strain evidence="2 3">Forc016</strain>
    </source>
</reference>
<dbReference type="Proteomes" id="UP000219602">
    <property type="component" value="Chromosome 4"/>
</dbReference>
<dbReference type="InterPro" id="IPR029058">
    <property type="entry name" value="AB_hydrolase_fold"/>
</dbReference>
<comment type="caution">
    <text evidence="2">The sequence shown here is derived from an EMBL/GenBank/DDBJ whole genome shotgun (WGS) entry which is preliminary data.</text>
</comment>
<dbReference type="SUPFAM" id="SSF53474">
    <property type="entry name" value="alpha/beta-Hydrolases"/>
    <property type="match status" value="1"/>
</dbReference>
<dbReference type="PANTHER" id="PTHR11559">
    <property type="entry name" value="CARBOXYLESTERASE"/>
    <property type="match status" value="1"/>
</dbReference>